<evidence type="ECO:0000256" key="2">
    <source>
        <dbReference type="PROSITE-ProRule" id="PRU00335"/>
    </source>
</evidence>
<dbReference type="InterPro" id="IPR013573">
    <property type="entry name" value="Tscrpt_reg_YcdC_C"/>
</dbReference>
<evidence type="ECO:0000259" key="4">
    <source>
        <dbReference type="PROSITE" id="PS50977"/>
    </source>
</evidence>
<dbReference type="InterPro" id="IPR036271">
    <property type="entry name" value="Tet_transcr_reg_TetR-rel_C_sf"/>
</dbReference>
<gene>
    <name evidence="5" type="ORF">YC6258_04667</name>
</gene>
<dbReference type="Proteomes" id="UP000032266">
    <property type="component" value="Chromosome"/>
</dbReference>
<reference evidence="5 6" key="1">
    <citation type="submission" date="2014-01" db="EMBL/GenBank/DDBJ databases">
        <title>Full genme sequencing of cellulolytic bacterium Gynuella sunshinyii YC6258T gen. nov., sp. nov.</title>
        <authorList>
            <person name="Khan H."/>
            <person name="Chung E.J."/>
            <person name="Chung Y.R."/>
        </authorList>
    </citation>
    <scope>NUCLEOTIDE SEQUENCE [LARGE SCALE GENOMIC DNA]</scope>
    <source>
        <strain evidence="5 6">YC6258</strain>
    </source>
</reference>
<dbReference type="HOGENOM" id="CLU_069356_1_0_6"/>
<evidence type="ECO:0000313" key="6">
    <source>
        <dbReference type="Proteomes" id="UP000032266"/>
    </source>
</evidence>
<feature type="DNA-binding region" description="H-T-H motif" evidence="2">
    <location>
        <begin position="50"/>
        <end position="69"/>
    </location>
</feature>
<dbReference type="PANTHER" id="PTHR30328">
    <property type="entry name" value="TRANSCRIPTIONAL REPRESSOR"/>
    <property type="match status" value="1"/>
</dbReference>
<dbReference type="InterPro" id="IPR001647">
    <property type="entry name" value="HTH_TetR"/>
</dbReference>
<name>A0A0C5W209_9GAMM</name>
<keyword evidence="1 2" id="KW-0238">DNA-binding</keyword>
<proteinExistence type="predicted"/>
<dbReference type="RefSeq" id="WP_044618649.1">
    <property type="nucleotide sequence ID" value="NZ_CP007142.1"/>
</dbReference>
<protein>
    <submittedName>
        <fullName evidence="5">Transcriptional regulator</fullName>
    </submittedName>
</protein>
<dbReference type="PATRIC" id="fig|1445510.3.peg.4631"/>
<dbReference type="KEGG" id="gsn:YC6258_04667"/>
<dbReference type="InterPro" id="IPR009057">
    <property type="entry name" value="Homeodomain-like_sf"/>
</dbReference>
<dbReference type="Gene3D" id="1.10.357.10">
    <property type="entry name" value="Tetracycline Repressor, domain 2"/>
    <property type="match status" value="1"/>
</dbReference>
<evidence type="ECO:0000256" key="1">
    <source>
        <dbReference type="ARBA" id="ARBA00023125"/>
    </source>
</evidence>
<dbReference type="Pfam" id="PF08362">
    <property type="entry name" value="TetR_C_3"/>
    <property type="match status" value="1"/>
</dbReference>
<dbReference type="AlphaFoldDB" id="A0A0C5W209"/>
<evidence type="ECO:0000256" key="3">
    <source>
        <dbReference type="SAM" id="MobiDB-lite"/>
    </source>
</evidence>
<organism evidence="5 6">
    <name type="scientific">Gynuella sunshinyii YC6258</name>
    <dbReference type="NCBI Taxonomy" id="1445510"/>
    <lineage>
        <taxon>Bacteria</taxon>
        <taxon>Pseudomonadati</taxon>
        <taxon>Pseudomonadota</taxon>
        <taxon>Gammaproteobacteria</taxon>
        <taxon>Oceanospirillales</taxon>
        <taxon>Saccharospirillaceae</taxon>
        <taxon>Gynuella</taxon>
    </lineage>
</organism>
<dbReference type="PRINTS" id="PR00455">
    <property type="entry name" value="HTHTETR"/>
</dbReference>
<evidence type="ECO:0000313" key="5">
    <source>
        <dbReference type="EMBL" id="AJQ96699.1"/>
    </source>
</evidence>
<dbReference type="SUPFAM" id="SSF46689">
    <property type="entry name" value="Homeodomain-like"/>
    <property type="match status" value="1"/>
</dbReference>
<dbReference type="OrthoDB" id="6860332at2"/>
<feature type="region of interest" description="Disordered" evidence="3">
    <location>
        <begin position="1"/>
        <end position="24"/>
    </location>
</feature>
<dbReference type="PROSITE" id="PS50977">
    <property type="entry name" value="HTH_TETR_2"/>
    <property type="match status" value="1"/>
</dbReference>
<dbReference type="STRING" id="1445510.YC6258_04667"/>
<dbReference type="GO" id="GO:0045892">
    <property type="term" value="P:negative regulation of DNA-templated transcription"/>
    <property type="evidence" value="ECO:0007669"/>
    <property type="project" value="InterPro"/>
</dbReference>
<accession>A0A0C5W209</accession>
<dbReference type="GO" id="GO:0003677">
    <property type="term" value="F:DNA binding"/>
    <property type="evidence" value="ECO:0007669"/>
    <property type="project" value="UniProtKB-UniRule"/>
</dbReference>
<dbReference type="SUPFAM" id="SSF48498">
    <property type="entry name" value="Tetracyclin repressor-like, C-terminal domain"/>
    <property type="match status" value="1"/>
</dbReference>
<feature type="domain" description="HTH tetR-type" evidence="4">
    <location>
        <begin position="27"/>
        <end position="87"/>
    </location>
</feature>
<dbReference type="InterPro" id="IPR050109">
    <property type="entry name" value="HTH-type_TetR-like_transc_reg"/>
</dbReference>
<dbReference type="PANTHER" id="PTHR30328:SF54">
    <property type="entry name" value="HTH-TYPE TRANSCRIPTIONAL REPRESSOR SCO4008"/>
    <property type="match status" value="1"/>
</dbReference>
<dbReference type="Pfam" id="PF00440">
    <property type="entry name" value="TetR_N"/>
    <property type="match status" value="1"/>
</dbReference>
<keyword evidence="6" id="KW-1185">Reference proteome</keyword>
<sequence>MKKKQDGVALNASTTSTKSKKDSRIRRQNIEAIIRAAEDEFVSHGYKGATIQAVADKAGLPKANVLYYFKRKSDLYYEVLAGILDLWNSSFDHVTADDDPAEAIANYIRSKMELSRLYPKASKIYASEIIHGAPYLSQYLKQTHADWTNQRAKVIQSWIEQGRMKAIDPHHLLFLIWGATQHYADFSAQTSKVLGREMDQTEFDLATEMMIEIILSGCGIETSRILNKTLNKKREPEC</sequence>
<dbReference type="EMBL" id="CP007142">
    <property type="protein sequence ID" value="AJQ96699.1"/>
    <property type="molecule type" value="Genomic_DNA"/>
</dbReference>
<dbReference type="Gene3D" id="1.10.10.60">
    <property type="entry name" value="Homeodomain-like"/>
    <property type="match status" value="1"/>
</dbReference>